<organism evidence="4 5">
    <name type="scientific">Blattamonas nauphoetae</name>
    <dbReference type="NCBI Taxonomy" id="2049346"/>
    <lineage>
        <taxon>Eukaryota</taxon>
        <taxon>Metamonada</taxon>
        <taxon>Preaxostyla</taxon>
        <taxon>Oxymonadida</taxon>
        <taxon>Blattamonas</taxon>
    </lineage>
</organism>
<proteinExistence type="predicted"/>
<keyword evidence="1" id="KW-0233">DNA recombination</keyword>
<dbReference type="SUPFAM" id="SSF56349">
    <property type="entry name" value="DNA breaking-rejoining enzymes"/>
    <property type="match status" value="1"/>
</dbReference>
<keyword evidence="5" id="KW-1185">Reference proteome</keyword>
<dbReference type="InterPro" id="IPR001005">
    <property type="entry name" value="SANT/Myb"/>
</dbReference>
<feature type="compositionally biased region" description="Basic residues" evidence="2">
    <location>
        <begin position="639"/>
        <end position="648"/>
    </location>
</feature>
<dbReference type="Proteomes" id="UP001281761">
    <property type="component" value="Unassembled WGS sequence"/>
</dbReference>
<protein>
    <recommendedName>
        <fullName evidence="3">Myb-like domain-containing protein</fullName>
    </recommendedName>
</protein>
<feature type="domain" description="Myb-like" evidence="3">
    <location>
        <begin position="557"/>
        <end position="610"/>
    </location>
</feature>
<evidence type="ECO:0000256" key="1">
    <source>
        <dbReference type="ARBA" id="ARBA00023172"/>
    </source>
</evidence>
<reference evidence="4 5" key="1">
    <citation type="journal article" date="2022" name="bioRxiv">
        <title>Genomics of Preaxostyla Flagellates Illuminates Evolutionary Transitions and the Path Towards Mitochondrial Loss.</title>
        <authorList>
            <person name="Novak L.V.F."/>
            <person name="Treitli S.C."/>
            <person name="Pyrih J."/>
            <person name="Halakuc P."/>
            <person name="Pipaliya S.V."/>
            <person name="Vacek V."/>
            <person name="Brzon O."/>
            <person name="Soukal P."/>
            <person name="Eme L."/>
            <person name="Dacks J.B."/>
            <person name="Karnkowska A."/>
            <person name="Elias M."/>
            <person name="Hampl V."/>
        </authorList>
    </citation>
    <scope>NUCLEOTIDE SEQUENCE [LARGE SCALE GENOMIC DNA]</scope>
    <source>
        <strain evidence="4">NAU3</strain>
        <tissue evidence="4">Gut</tissue>
    </source>
</reference>
<dbReference type="Gene3D" id="1.10.443.10">
    <property type="entry name" value="Intergrase catalytic core"/>
    <property type="match status" value="1"/>
</dbReference>
<comment type="caution">
    <text evidence="4">The sequence shown here is derived from an EMBL/GenBank/DDBJ whole genome shotgun (WGS) entry which is preliminary data.</text>
</comment>
<dbReference type="Gene3D" id="1.10.246.220">
    <property type="match status" value="1"/>
</dbReference>
<dbReference type="InterPro" id="IPR013762">
    <property type="entry name" value="Integrase-like_cat_sf"/>
</dbReference>
<feature type="region of interest" description="Disordered" evidence="2">
    <location>
        <begin position="634"/>
        <end position="675"/>
    </location>
</feature>
<name>A0ABQ9X4R0_9EUKA</name>
<accession>A0ABQ9X4R0</accession>
<sequence>MDHPAPQPEMNEDLNDLERDIINDWLDLKEGEGEKMADRDLEEEWLRVYAGRPRITERQAPIQFTVVPSDAYQSNVGTSGLFRFITSTTPEQQINPKPNAVPYSLETQQKHRWAYRLWELYCNQFKISPLFPLNPQAVTDFIYMLGKNSILRISSLSKPLRGALLALNSIHTGQPTSEFLKWTIKGAVELAKNSKETPDTSCEKPPCLISDLTIILDHIPDLHPKKAFESSLFLFSICCGARASTCAEVRLADVLRVVCLPDTEVLLVTFRLRKMKGSQSTTMNVTMEGSPFAKETVNVIYWMEKHLRSSFGLSLITFETWGSWIDLETRIWGCGTDAMRTQFQKRAFQAGFPINLFGFHSFRSGFISSAIIKAGEDPEARARVLEQCAIVAKWIPFSSTEMGYVKTSTIGVHVANRLVQPNATLHSSNVLEKTLTLSEIFHNIKLKPVKWSGSELYKAFYHECLCWIVLACIGRDESVGRERTLFRKASNLYSRSQGFQGSHVQSVEAAHVSILDSLRNGADSRSLCLQLLSFVRDDLVFDATSQESSEIHCVEGTAVRRRRMWKNWETNILREGMACGKSWVEISKDLTKQGSIRTNVNVKDKWRNEVEKKMRELKNANQLKREDVGRELSGEGTIHKRRRGRRSRLSIVFEKARMQMEQKEPEQRDEEREQE</sequence>
<dbReference type="PROSITE" id="PS50090">
    <property type="entry name" value="MYB_LIKE"/>
    <property type="match status" value="1"/>
</dbReference>
<evidence type="ECO:0000259" key="3">
    <source>
        <dbReference type="PROSITE" id="PS50090"/>
    </source>
</evidence>
<dbReference type="InterPro" id="IPR011010">
    <property type="entry name" value="DNA_brk_join_enz"/>
</dbReference>
<evidence type="ECO:0000313" key="5">
    <source>
        <dbReference type="Proteomes" id="UP001281761"/>
    </source>
</evidence>
<dbReference type="EMBL" id="JARBJD010000222">
    <property type="protein sequence ID" value="KAK2946672.1"/>
    <property type="molecule type" value="Genomic_DNA"/>
</dbReference>
<gene>
    <name evidence="4" type="ORF">BLNAU_18424</name>
</gene>
<evidence type="ECO:0000313" key="4">
    <source>
        <dbReference type="EMBL" id="KAK2946672.1"/>
    </source>
</evidence>
<feature type="compositionally biased region" description="Basic and acidic residues" evidence="2">
    <location>
        <begin position="654"/>
        <end position="675"/>
    </location>
</feature>
<evidence type="ECO:0000256" key="2">
    <source>
        <dbReference type="SAM" id="MobiDB-lite"/>
    </source>
</evidence>